<proteinExistence type="predicted"/>
<dbReference type="EMBL" id="JASCZI010031590">
    <property type="protein sequence ID" value="MED6127079.1"/>
    <property type="molecule type" value="Genomic_DNA"/>
</dbReference>
<name>A0ABU6RT35_9FABA</name>
<sequence>MQSSHHPLRFYPTFEGVLARARTMNHHPHGRMKVLWAWLEAMEGVDGAMGSLRMYEKRWVWRTVLGCSNGAVEPRLHV</sequence>
<evidence type="ECO:0000313" key="1">
    <source>
        <dbReference type="EMBL" id="MED6127079.1"/>
    </source>
</evidence>
<comment type="caution">
    <text evidence="1">The sequence shown here is derived from an EMBL/GenBank/DDBJ whole genome shotgun (WGS) entry which is preliminary data.</text>
</comment>
<protein>
    <submittedName>
        <fullName evidence="1">Uncharacterized protein</fullName>
    </submittedName>
</protein>
<dbReference type="Proteomes" id="UP001341840">
    <property type="component" value="Unassembled WGS sequence"/>
</dbReference>
<accession>A0ABU6RT35</accession>
<organism evidence="1 2">
    <name type="scientific">Stylosanthes scabra</name>
    <dbReference type="NCBI Taxonomy" id="79078"/>
    <lineage>
        <taxon>Eukaryota</taxon>
        <taxon>Viridiplantae</taxon>
        <taxon>Streptophyta</taxon>
        <taxon>Embryophyta</taxon>
        <taxon>Tracheophyta</taxon>
        <taxon>Spermatophyta</taxon>
        <taxon>Magnoliopsida</taxon>
        <taxon>eudicotyledons</taxon>
        <taxon>Gunneridae</taxon>
        <taxon>Pentapetalae</taxon>
        <taxon>rosids</taxon>
        <taxon>fabids</taxon>
        <taxon>Fabales</taxon>
        <taxon>Fabaceae</taxon>
        <taxon>Papilionoideae</taxon>
        <taxon>50 kb inversion clade</taxon>
        <taxon>dalbergioids sensu lato</taxon>
        <taxon>Dalbergieae</taxon>
        <taxon>Pterocarpus clade</taxon>
        <taxon>Stylosanthes</taxon>
    </lineage>
</organism>
<evidence type="ECO:0000313" key="2">
    <source>
        <dbReference type="Proteomes" id="UP001341840"/>
    </source>
</evidence>
<reference evidence="1 2" key="1">
    <citation type="journal article" date="2023" name="Plants (Basel)">
        <title>Bridging the Gap: Combining Genomics and Transcriptomics Approaches to Understand Stylosanthes scabra, an Orphan Legume from the Brazilian Caatinga.</title>
        <authorList>
            <person name="Ferreira-Neto J.R.C."/>
            <person name="da Silva M.D."/>
            <person name="Binneck E."/>
            <person name="de Melo N.F."/>
            <person name="da Silva R.H."/>
            <person name="de Melo A.L.T.M."/>
            <person name="Pandolfi V."/>
            <person name="Bustamante F.O."/>
            <person name="Brasileiro-Vidal A.C."/>
            <person name="Benko-Iseppon A.M."/>
        </authorList>
    </citation>
    <scope>NUCLEOTIDE SEQUENCE [LARGE SCALE GENOMIC DNA]</scope>
    <source>
        <tissue evidence="1">Leaves</tissue>
    </source>
</reference>
<keyword evidence="2" id="KW-1185">Reference proteome</keyword>
<gene>
    <name evidence="1" type="ORF">PIB30_084684</name>
</gene>